<evidence type="ECO:0000313" key="3">
    <source>
        <dbReference type="Proteomes" id="UP000814243"/>
    </source>
</evidence>
<name>A0A922M2Z8_SPOEX</name>
<comment type="caution">
    <text evidence="2">The sequence shown here is derived from an EMBL/GenBank/DDBJ whole genome shotgun (WGS) entry which is preliminary data.</text>
</comment>
<proteinExistence type="predicted"/>
<dbReference type="Proteomes" id="UP000814243">
    <property type="component" value="Unassembled WGS sequence"/>
</dbReference>
<dbReference type="EMBL" id="JACEFF010000877">
    <property type="protein sequence ID" value="KAH9629125.1"/>
    <property type="molecule type" value="Genomic_DNA"/>
</dbReference>
<protein>
    <recommendedName>
        <fullName evidence="1">Transposable element P transposase-like RNase H domain-containing protein</fullName>
    </recommendedName>
</protein>
<organism evidence="2 3">
    <name type="scientific">Spodoptera exigua</name>
    <name type="common">Beet armyworm</name>
    <name type="synonym">Noctua fulgens</name>
    <dbReference type="NCBI Taxonomy" id="7107"/>
    <lineage>
        <taxon>Eukaryota</taxon>
        <taxon>Metazoa</taxon>
        <taxon>Ecdysozoa</taxon>
        <taxon>Arthropoda</taxon>
        <taxon>Hexapoda</taxon>
        <taxon>Insecta</taxon>
        <taxon>Pterygota</taxon>
        <taxon>Neoptera</taxon>
        <taxon>Endopterygota</taxon>
        <taxon>Lepidoptera</taxon>
        <taxon>Glossata</taxon>
        <taxon>Ditrysia</taxon>
        <taxon>Noctuoidea</taxon>
        <taxon>Noctuidae</taxon>
        <taxon>Amphipyrinae</taxon>
        <taxon>Spodoptera</taxon>
    </lineage>
</organism>
<accession>A0A922M2Z8</accession>
<evidence type="ECO:0000259" key="1">
    <source>
        <dbReference type="Pfam" id="PF21787"/>
    </source>
</evidence>
<dbReference type="Pfam" id="PF21787">
    <property type="entry name" value="TNP-like_RNaseH_N"/>
    <property type="match status" value="1"/>
</dbReference>
<dbReference type="InterPro" id="IPR048365">
    <property type="entry name" value="TNP-like_RNaseH_N"/>
</dbReference>
<reference evidence="2" key="1">
    <citation type="journal article" date="2021" name="G3 (Bethesda)">
        <title>Genome and transcriptome analysis of the beet armyworm Spodoptera exigua reveals targets for pest control. .</title>
        <authorList>
            <person name="Simon S."/>
            <person name="Breeschoten T."/>
            <person name="Jansen H.J."/>
            <person name="Dirks R.P."/>
            <person name="Schranz M.E."/>
            <person name="Ros V.I.D."/>
        </authorList>
    </citation>
    <scope>NUCLEOTIDE SEQUENCE</scope>
    <source>
        <strain evidence="2">TB_SE_WUR_2020</strain>
    </source>
</reference>
<feature type="domain" description="Transposable element P transposase-like RNase H" evidence="1">
    <location>
        <begin position="1"/>
        <end position="53"/>
    </location>
</feature>
<sequence length="323" mass="36618">MLRGLCSDWKQPICYYFCEGTTSAIEVKRIVQEVVEKVANSGLVPIALVCDQDGTIEVSGQRLSVIFDSPHLLKGLRNNFLNKNMIFNSSVATWDVILAVYTANCQLGHTRMNKKLTDHHITGDAVECMDKLFDSVNGTKRNTKKRQAEGTSKTEFATFRILVRGNQHNKNIRIVDSASKRANNNKKEYNVRVPSLDGWVMALESFERIANLLFRKYHLKYFYTGLINQDPLEKCFCMIRTIKYKCERHAVGKVWEDTTVKSRKQAFLDGLSTGAKNPTSKGNRLIVLHIGSEKGFVPESELVFECKCTGDYHESMNAVKFGN</sequence>
<gene>
    <name evidence="2" type="ORF">HF086_008574</name>
</gene>
<dbReference type="AlphaFoldDB" id="A0A922M2Z8"/>
<evidence type="ECO:0000313" key="2">
    <source>
        <dbReference type="EMBL" id="KAH9629125.1"/>
    </source>
</evidence>